<evidence type="ECO:0000256" key="1">
    <source>
        <dbReference type="SAM" id="MobiDB-lite"/>
    </source>
</evidence>
<accession>A0ABU2FW57</accession>
<dbReference type="InterPro" id="IPR029044">
    <property type="entry name" value="Nucleotide-diphossugar_trans"/>
</dbReference>
<dbReference type="EC" id="2.4.-.-" evidence="3"/>
<proteinExistence type="predicted"/>
<dbReference type="PANTHER" id="PTHR43685">
    <property type="entry name" value="GLYCOSYLTRANSFERASE"/>
    <property type="match status" value="1"/>
</dbReference>
<dbReference type="EMBL" id="JAMQOQ010000001">
    <property type="protein sequence ID" value="MDS0292773.1"/>
    <property type="molecule type" value="Genomic_DNA"/>
</dbReference>
<keyword evidence="3" id="KW-0808">Transferase</keyword>
<reference evidence="3 4" key="1">
    <citation type="submission" date="2022-06" db="EMBL/GenBank/DDBJ databases">
        <title>Halogeometricum sp. a new haloarchaeum isolate from saline soil.</title>
        <authorList>
            <person name="Strakova D."/>
            <person name="Galisteo C."/>
            <person name="Sanchez-Porro C."/>
            <person name="Ventosa A."/>
        </authorList>
    </citation>
    <scope>NUCLEOTIDE SEQUENCE [LARGE SCALE GENOMIC DNA]</scope>
    <source>
        <strain evidence="4">S3BR25-2</strain>
    </source>
</reference>
<keyword evidence="3" id="KW-0328">Glycosyltransferase</keyword>
<dbReference type="Pfam" id="PF00535">
    <property type="entry name" value="Glycos_transf_2"/>
    <property type="match status" value="1"/>
</dbReference>
<protein>
    <submittedName>
        <fullName evidence="3">Glycosyltransferase</fullName>
        <ecNumber evidence="3">2.4.-.-</ecNumber>
    </submittedName>
</protein>
<evidence type="ECO:0000313" key="4">
    <source>
        <dbReference type="Proteomes" id="UP001254813"/>
    </source>
</evidence>
<comment type="caution">
    <text evidence="3">The sequence shown here is derived from an EMBL/GenBank/DDBJ whole genome shotgun (WGS) entry which is preliminary data.</text>
</comment>
<dbReference type="InterPro" id="IPR050834">
    <property type="entry name" value="Glycosyltransf_2"/>
</dbReference>
<feature type="region of interest" description="Disordered" evidence="1">
    <location>
        <begin position="236"/>
        <end position="262"/>
    </location>
</feature>
<dbReference type="GO" id="GO:0016757">
    <property type="term" value="F:glycosyltransferase activity"/>
    <property type="evidence" value="ECO:0007669"/>
    <property type="project" value="UniProtKB-KW"/>
</dbReference>
<dbReference type="InterPro" id="IPR001173">
    <property type="entry name" value="Glyco_trans_2-like"/>
</dbReference>
<gene>
    <name evidence="3" type="ORF">NDI79_01155</name>
</gene>
<name>A0ABU2FW57_9EURY</name>
<organism evidence="3 4">
    <name type="scientific">Halogeometricum luteum</name>
    <dbReference type="NCBI Taxonomy" id="2950537"/>
    <lineage>
        <taxon>Archaea</taxon>
        <taxon>Methanobacteriati</taxon>
        <taxon>Methanobacteriota</taxon>
        <taxon>Stenosarchaea group</taxon>
        <taxon>Halobacteria</taxon>
        <taxon>Halobacteriales</taxon>
        <taxon>Haloferacaceae</taxon>
        <taxon>Halogeometricum</taxon>
    </lineage>
</organism>
<sequence>MQAADLPLVSVVVPVYNDPKGIEDTLSALTRQSYPGDKIEIIAVDNGSTDRTRDIIRRFAAEHDTVELVVEDDAQGSYAARNAGIAASSGDVLAFVDADMYMDEDWLEQAVDAARDAAYVGCNVELVVDGPETLAAEFDSRTAFPIERYVRQQRYAPTCCLLVRREVIDAVGDFDARLVSGGDSEFGVRVAEAGYEQAFAADATLYHPVRDSFAALIRKELRIGRGLCQRQEFYPERFGRPGLPPRPSGVKSADDEGDERSVSAPKRALFEALSVTMTAVRALGYYREYARYLGGNARR</sequence>
<dbReference type="Proteomes" id="UP001254813">
    <property type="component" value="Unassembled WGS sequence"/>
</dbReference>
<keyword evidence="4" id="KW-1185">Reference proteome</keyword>
<dbReference type="Gene3D" id="3.90.550.10">
    <property type="entry name" value="Spore Coat Polysaccharide Biosynthesis Protein SpsA, Chain A"/>
    <property type="match status" value="1"/>
</dbReference>
<feature type="domain" description="Glycosyltransferase 2-like" evidence="2">
    <location>
        <begin position="10"/>
        <end position="133"/>
    </location>
</feature>
<evidence type="ECO:0000259" key="2">
    <source>
        <dbReference type="Pfam" id="PF00535"/>
    </source>
</evidence>
<dbReference type="PANTHER" id="PTHR43685:SF2">
    <property type="entry name" value="GLYCOSYLTRANSFERASE 2-LIKE DOMAIN-CONTAINING PROTEIN"/>
    <property type="match status" value="1"/>
</dbReference>
<dbReference type="SUPFAM" id="SSF53448">
    <property type="entry name" value="Nucleotide-diphospho-sugar transferases"/>
    <property type="match status" value="1"/>
</dbReference>
<dbReference type="RefSeq" id="WP_310926616.1">
    <property type="nucleotide sequence ID" value="NZ_JAMQOQ010000001.1"/>
</dbReference>
<evidence type="ECO:0000313" key="3">
    <source>
        <dbReference type="EMBL" id="MDS0292773.1"/>
    </source>
</evidence>